<proteinExistence type="predicted"/>
<dbReference type="Gene3D" id="1.10.10.10">
    <property type="entry name" value="Winged helix-like DNA-binding domain superfamily/Winged helix DNA-binding domain"/>
    <property type="match status" value="1"/>
</dbReference>
<evidence type="ECO:0000256" key="3">
    <source>
        <dbReference type="ARBA" id="ARBA00023163"/>
    </source>
</evidence>
<dbReference type="EMBL" id="CP157675">
    <property type="protein sequence ID" value="XBP68366.1"/>
    <property type="molecule type" value="Genomic_DNA"/>
</dbReference>
<keyword evidence="2" id="KW-0238">DNA-binding</keyword>
<protein>
    <submittedName>
        <fullName evidence="5">Lrp/AsnC family transcriptional regulator</fullName>
    </submittedName>
</protein>
<dbReference type="PANTHER" id="PTHR30154:SF53">
    <property type="entry name" value="HTH-TYPE TRANSCRIPTIONAL REGULATOR LRPC"/>
    <property type="match status" value="1"/>
</dbReference>
<dbReference type="Gene3D" id="3.30.70.920">
    <property type="match status" value="1"/>
</dbReference>
<dbReference type="PRINTS" id="PR00033">
    <property type="entry name" value="HTHASNC"/>
</dbReference>
<dbReference type="GO" id="GO:0005829">
    <property type="term" value="C:cytosol"/>
    <property type="evidence" value="ECO:0007669"/>
    <property type="project" value="TreeGrafter"/>
</dbReference>
<dbReference type="AlphaFoldDB" id="A0AAU7LLA0"/>
<reference evidence="5" key="1">
    <citation type="submission" date="2024-05" db="EMBL/GenBank/DDBJ databases">
        <authorList>
            <person name="Bunk B."/>
            <person name="Swiderski J."/>
            <person name="Sproer C."/>
            <person name="Thiel V."/>
        </authorList>
    </citation>
    <scope>NUCLEOTIDE SEQUENCE</scope>
    <source>
        <strain evidence="5">DSM 17735</strain>
    </source>
</reference>
<keyword evidence="3" id="KW-0804">Transcription</keyword>
<dbReference type="SMART" id="SM00344">
    <property type="entry name" value="HTH_ASNC"/>
    <property type="match status" value="1"/>
</dbReference>
<organism evidence="5">
    <name type="scientific">Polaromonas hydrogenivorans</name>
    <dbReference type="NCBI Taxonomy" id="335476"/>
    <lineage>
        <taxon>Bacteria</taxon>
        <taxon>Pseudomonadati</taxon>
        <taxon>Pseudomonadota</taxon>
        <taxon>Betaproteobacteria</taxon>
        <taxon>Burkholderiales</taxon>
        <taxon>Comamonadaceae</taxon>
        <taxon>Polaromonas</taxon>
    </lineage>
</organism>
<dbReference type="InterPro" id="IPR036388">
    <property type="entry name" value="WH-like_DNA-bd_sf"/>
</dbReference>
<dbReference type="Pfam" id="PF13404">
    <property type="entry name" value="HTH_AsnC-type"/>
    <property type="match status" value="1"/>
</dbReference>
<dbReference type="InterPro" id="IPR036390">
    <property type="entry name" value="WH_DNA-bd_sf"/>
</dbReference>
<evidence type="ECO:0000256" key="1">
    <source>
        <dbReference type="ARBA" id="ARBA00023015"/>
    </source>
</evidence>
<accession>A0AAU7LLA0</accession>
<evidence type="ECO:0000259" key="4">
    <source>
        <dbReference type="PROSITE" id="PS50956"/>
    </source>
</evidence>
<dbReference type="InterPro" id="IPR019887">
    <property type="entry name" value="Tscrpt_reg_AsnC/Lrp_C"/>
</dbReference>
<evidence type="ECO:0000256" key="2">
    <source>
        <dbReference type="ARBA" id="ARBA00023125"/>
    </source>
</evidence>
<dbReference type="InterPro" id="IPR019888">
    <property type="entry name" value="Tscrpt_reg_AsnC-like"/>
</dbReference>
<feature type="domain" description="HTH asnC-type" evidence="4">
    <location>
        <begin position="3"/>
        <end position="76"/>
    </location>
</feature>
<keyword evidence="1" id="KW-0805">Transcription regulation</keyword>
<dbReference type="PANTHER" id="PTHR30154">
    <property type="entry name" value="LEUCINE-RESPONSIVE REGULATORY PROTEIN"/>
    <property type="match status" value="1"/>
</dbReference>
<dbReference type="InterPro" id="IPR000485">
    <property type="entry name" value="AsnC-type_HTH_dom"/>
</dbReference>
<dbReference type="InterPro" id="IPR011008">
    <property type="entry name" value="Dimeric_a/b-barrel"/>
</dbReference>
<dbReference type="PROSITE" id="PS50956">
    <property type="entry name" value="HTH_ASNC_2"/>
    <property type="match status" value="1"/>
</dbReference>
<dbReference type="SUPFAM" id="SSF46785">
    <property type="entry name" value="Winged helix' DNA-binding domain"/>
    <property type="match status" value="1"/>
</dbReference>
<dbReference type="GO" id="GO:0043200">
    <property type="term" value="P:response to amino acid"/>
    <property type="evidence" value="ECO:0007669"/>
    <property type="project" value="TreeGrafter"/>
</dbReference>
<dbReference type="RefSeq" id="WP_349276367.1">
    <property type="nucleotide sequence ID" value="NZ_CBCSCU010000030.1"/>
</dbReference>
<evidence type="ECO:0000313" key="5">
    <source>
        <dbReference type="EMBL" id="XBP68366.1"/>
    </source>
</evidence>
<dbReference type="SUPFAM" id="SSF54909">
    <property type="entry name" value="Dimeric alpha+beta barrel"/>
    <property type="match status" value="1"/>
</dbReference>
<sequence>MKLDAIDQTLLNELRENARCPVALLARKVGLSRTAVQARIARLERDRVITGYGARTGAAHEQSQVAAHVMLTVGPKLSGPVEAALRRIPEVRSLLSISGAFDMIAIVQAGSIEGLDALINRIGLIEGVERTHTSVVLSKRFER</sequence>
<name>A0AAU7LLA0_9BURK</name>
<gene>
    <name evidence="5" type="ORF">ABLV49_10495</name>
</gene>
<dbReference type="GO" id="GO:0043565">
    <property type="term" value="F:sequence-specific DNA binding"/>
    <property type="evidence" value="ECO:0007669"/>
    <property type="project" value="InterPro"/>
</dbReference>
<dbReference type="Pfam" id="PF01037">
    <property type="entry name" value="AsnC_trans_reg"/>
    <property type="match status" value="1"/>
</dbReference>